<evidence type="ECO:0000256" key="1">
    <source>
        <dbReference type="SAM" id="MobiDB-lite"/>
    </source>
</evidence>
<proteinExistence type="predicted"/>
<evidence type="ECO:0000313" key="4">
    <source>
        <dbReference type="Proteomes" id="UP001500418"/>
    </source>
</evidence>
<comment type="caution">
    <text evidence="3">The sequence shown here is derived from an EMBL/GenBank/DDBJ whole genome shotgun (WGS) entry which is preliminary data.</text>
</comment>
<gene>
    <name evidence="3" type="ORF">GCM10009575_092140</name>
</gene>
<feature type="domain" description="NADH:flavin oxidoreductase/NADH oxidase N-terminal" evidence="2">
    <location>
        <begin position="152"/>
        <end position="232"/>
    </location>
</feature>
<dbReference type="Gene3D" id="3.20.20.70">
    <property type="entry name" value="Aldolase class I"/>
    <property type="match status" value="1"/>
</dbReference>
<dbReference type="PANTHER" id="PTHR22893:SF55">
    <property type="entry name" value="OXIDOREDUCTASE-RELATED"/>
    <property type="match status" value="1"/>
</dbReference>
<dbReference type="Pfam" id="PF00724">
    <property type="entry name" value="Oxidored_FMN"/>
    <property type="match status" value="1"/>
</dbReference>
<dbReference type="SUPFAM" id="SSF51395">
    <property type="entry name" value="FMN-linked oxidoreductases"/>
    <property type="match status" value="1"/>
</dbReference>
<dbReference type="InterPro" id="IPR013785">
    <property type="entry name" value="Aldolase_TIM"/>
</dbReference>
<dbReference type="Proteomes" id="UP001500418">
    <property type="component" value="Unassembled WGS sequence"/>
</dbReference>
<feature type="region of interest" description="Disordered" evidence="1">
    <location>
        <begin position="97"/>
        <end position="126"/>
    </location>
</feature>
<feature type="region of interest" description="Disordered" evidence="1">
    <location>
        <begin position="223"/>
        <end position="245"/>
    </location>
</feature>
<dbReference type="EMBL" id="BAAAID010000118">
    <property type="protein sequence ID" value="GAA0959528.1"/>
    <property type="molecule type" value="Genomic_DNA"/>
</dbReference>
<keyword evidence="4" id="KW-1185">Reference proteome</keyword>
<dbReference type="InterPro" id="IPR045247">
    <property type="entry name" value="Oye-like"/>
</dbReference>
<dbReference type="PANTHER" id="PTHR22893">
    <property type="entry name" value="NADH OXIDOREDUCTASE-RELATED"/>
    <property type="match status" value="1"/>
</dbReference>
<evidence type="ECO:0000313" key="3">
    <source>
        <dbReference type="EMBL" id="GAA0959528.1"/>
    </source>
</evidence>
<organism evidence="3 4">
    <name type="scientific">Streptomyces rhizosphaericus</name>
    <dbReference type="NCBI Taxonomy" id="114699"/>
    <lineage>
        <taxon>Bacteria</taxon>
        <taxon>Bacillati</taxon>
        <taxon>Actinomycetota</taxon>
        <taxon>Actinomycetes</taxon>
        <taxon>Kitasatosporales</taxon>
        <taxon>Streptomycetaceae</taxon>
        <taxon>Streptomyces</taxon>
        <taxon>Streptomyces violaceusniger group</taxon>
    </lineage>
</organism>
<sequence length="411" mass="43016">MRMSALGRCKSIGAGGRVPGSHGRPGPRSAGVGTARSGPLSQWPADAGFLSWAGRQNAKASEPTGPPAQAGVRWSLRVYRGAGPVGLRRAAAAHGGRGIDGASFPGAPSRTRHSTQLPGIRHTEPNRHNHRKEYHVTFTPTAGTRAAEILDRPVTVNGLTVPNRIAMAPMTRQFSPDGIPGEDVASYYARRAAAGVGLIITEGTSPGHPSAGDNDRVPRFHGKEQPAGWAKVPSMRRPDGPTAGGVGERGQSLLAGHADVPQLRHDRAARRVHGVGGASTSAVSSARRLSFDLTLISPLLTRGAAFTAAAPTTTPAPRIPRTALFPASRTTCVTSVLSSSRASGLFPPRSTRLREACGGGALHQHQFPDRVAPVEIHDATVASTDTRPTIFPRTSAEPPAGVLPDHDRSHR</sequence>
<dbReference type="InterPro" id="IPR001155">
    <property type="entry name" value="OxRdtase_FMN_N"/>
</dbReference>
<evidence type="ECO:0000259" key="2">
    <source>
        <dbReference type="Pfam" id="PF00724"/>
    </source>
</evidence>
<feature type="region of interest" description="Disordered" evidence="1">
    <location>
        <begin position="381"/>
        <end position="411"/>
    </location>
</feature>
<accession>A0ABN1RLH3</accession>
<name>A0ABN1RLH3_9ACTN</name>
<feature type="region of interest" description="Disordered" evidence="1">
    <location>
        <begin position="1"/>
        <end position="46"/>
    </location>
</feature>
<reference evidence="3 4" key="1">
    <citation type="journal article" date="2019" name="Int. J. Syst. Evol. Microbiol.">
        <title>The Global Catalogue of Microorganisms (GCM) 10K type strain sequencing project: providing services to taxonomists for standard genome sequencing and annotation.</title>
        <authorList>
            <consortium name="The Broad Institute Genomics Platform"/>
            <consortium name="The Broad Institute Genome Sequencing Center for Infectious Disease"/>
            <person name="Wu L."/>
            <person name="Ma J."/>
        </authorList>
    </citation>
    <scope>NUCLEOTIDE SEQUENCE [LARGE SCALE GENOMIC DNA]</scope>
    <source>
        <strain evidence="3 4">JCM 11444</strain>
    </source>
</reference>
<protein>
    <recommendedName>
        <fullName evidence="2">NADH:flavin oxidoreductase/NADH oxidase N-terminal domain-containing protein</fullName>
    </recommendedName>
</protein>